<dbReference type="RefSeq" id="XP_040698510.1">
    <property type="nucleotide sequence ID" value="XM_040847417.1"/>
</dbReference>
<accession>A0A1L9T5I6</accession>
<sequence>MGTVAVSGFTQGYIEARCFHLTTINYFLKDNLPPWKSIITSSVCRAATVCTCLWKVVILLRHGFTSVCDMIVCLFHIISAIAHLLRVSFLLQKPNCRSIKAKYTGLAIARLAPLCQLIQIHERFYNDANYPRPMASSSVRPSCCRVRRSMADSCRYQPAASSQVLVKINGVQSTRARTGTLNPFFELPCI</sequence>
<dbReference type="GeneID" id="63763490"/>
<dbReference type="AlphaFoldDB" id="A0A1L9T5I6"/>
<dbReference type="Proteomes" id="UP000184356">
    <property type="component" value="Unassembled WGS sequence"/>
</dbReference>
<reference evidence="2" key="1">
    <citation type="journal article" date="2017" name="Genome Biol.">
        <title>Comparative genomics reveals high biological diversity and specific adaptations in the industrially and medically important fungal genus Aspergillus.</title>
        <authorList>
            <person name="de Vries R.P."/>
            <person name="Riley R."/>
            <person name="Wiebenga A."/>
            <person name="Aguilar-Osorio G."/>
            <person name="Amillis S."/>
            <person name="Uchima C.A."/>
            <person name="Anderluh G."/>
            <person name="Asadollahi M."/>
            <person name="Askin M."/>
            <person name="Barry K."/>
            <person name="Battaglia E."/>
            <person name="Bayram O."/>
            <person name="Benocci T."/>
            <person name="Braus-Stromeyer S.A."/>
            <person name="Caldana C."/>
            <person name="Canovas D."/>
            <person name="Cerqueira G.C."/>
            <person name="Chen F."/>
            <person name="Chen W."/>
            <person name="Choi C."/>
            <person name="Clum A."/>
            <person name="Dos Santos R.A."/>
            <person name="Damasio A.R."/>
            <person name="Diallinas G."/>
            <person name="Emri T."/>
            <person name="Fekete E."/>
            <person name="Flipphi M."/>
            <person name="Freyberg S."/>
            <person name="Gallo A."/>
            <person name="Gournas C."/>
            <person name="Habgood R."/>
            <person name="Hainaut M."/>
            <person name="Harispe M.L."/>
            <person name="Henrissat B."/>
            <person name="Hilden K.S."/>
            <person name="Hope R."/>
            <person name="Hossain A."/>
            <person name="Karabika E."/>
            <person name="Karaffa L."/>
            <person name="Karanyi Z."/>
            <person name="Krasevec N."/>
            <person name="Kuo A."/>
            <person name="Kusch H."/>
            <person name="LaButti K."/>
            <person name="Lagendijk E.L."/>
            <person name="Lapidus A."/>
            <person name="Levasseur A."/>
            <person name="Lindquist E."/>
            <person name="Lipzen A."/>
            <person name="Logrieco A.F."/>
            <person name="MacCabe A."/>
            <person name="Maekelae M.R."/>
            <person name="Malavazi I."/>
            <person name="Melin P."/>
            <person name="Meyer V."/>
            <person name="Mielnichuk N."/>
            <person name="Miskei M."/>
            <person name="Molnar A.P."/>
            <person name="Mule G."/>
            <person name="Ngan C.Y."/>
            <person name="Orejas M."/>
            <person name="Orosz E."/>
            <person name="Ouedraogo J.P."/>
            <person name="Overkamp K.M."/>
            <person name="Park H.-S."/>
            <person name="Perrone G."/>
            <person name="Piumi F."/>
            <person name="Punt P.J."/>
            <person name="Ram A.F."/>
            <person name="Ramon A."/>
            <person name="Rauscher S."/>
            <person name="Record E."/>
            <person name="Riano-Pachon D.M."/>
            <person name="Robert V."/>
            <person name="Roehrig J."/>
            <person name="Ruller R."/>
            <person name="Salamov A."/>
            <person name="Salih N.S."/>
            <person name="Samson R.A."/>
            <person name="Sandor E."/>
            <person name="Sanguinetti M."/>
            <person name="Schuetze T."/>
            <person name="Sepcic K."/>
            <person name="Shelest E."/>
            <person name="Sherlock G."/>
            <person name="Sophianopoulou V."/>
            <person name="Squina F.M."/>
            <person name="Sun H."/>
            <person name="Susca A."/>
            <person name="Todd R.B."/>
            <person name="Tsang A."/>
            <person name="Unkles S.E."/>
            <person name="van de Wiele N."/>
            <person name="van Rossen-Uffink D."/>
            <person name="Oliveira J.V."/>
            <person name="Vesth T.C."/>
            <person name="Visser J."/>
            <person name="Yu J.-H."/>
            <person name="Zhou M."/>
            <person name="Andersen M.R."/>
            <person name="Archer D.B."/>
            <person name="Baker S.E."/>
            <person name="Benoit I."/>
            <person name="Brakhage A.A."/>
            <person name="Braus G.H."/>
            <person name="Fischer R."/>
            <person name="Frisvad J.C."/>
            <person name="Goldman G.H."/>
            <person name="Houbraken J."/>
            <person name="Oakley B."/>
            <person name="Pocsi I."/>
            <person name="Scazzocchio C."/>
            <person name="Seiboth B."/>
            <person name="vanKuyk P.A."/>
            <person name="Wortman J."/>
            <person name="Dyer P.S."/>
            <person name="Grigoriev I.V."/>
        </authorList>
    </citation>
    <scope>NUCLEOTIDE SEQUENCE [LARGE SCALE GENOMIC DNA]</scope>
    <source>
        <strain evidence="2">CBS 593.65</strain>
    </source>
</reference>
<keyword evidence="2" id="KW-1185">Reference proteome</keyword>
<dbReference type="VEuPathDB" id="FungiDB:ASPSYDRAFT_473829"/>
<protein>
    <submittedName>
        <fullName evidence="1">Uncharacterized protein</fullName>
    </submittedName>
</protein>
<name>A0A1L9T5I6_9EURO</name>
<evidence type="ECO:0000313" key="1">
    <source>
        <dbReference type="EMBL" id="OJJ54704.1"/>
    </source>
</evidence>
<proteinExistence type="predicted"/>
<gene>
    <name evidence="1" type="ORF">ASPSYDRAFT_473829</name>
</gene>
<dbReference type="EMBL" id="KV878594">
    <property type="protein sequence ID" value="OJJ54704.1"/>
    <property type="molecule type" value="Genomic_DNA"/>
</dbReference>
<organism evidence="1 2">
    <name type="scientific">Aspergillus sydowii CBS 593.65</name>
    <dbReference type="NCBI Taxonomy" id="1036612"/>
    <lineage>
        <taxon>Eukaryota</taxon>
        <taxon>Fungi</taxon>
        <taxon>Dikarya</taxon>
        <taxon>Ascomycota</taxon>
        <taxon>Pezizomycotina</taxon>
        <taxon>Eurotiomycetes</taxon>
        <taxon>Eurotiomycetidae</taxon>
        <taxon>Eurotiales</taxon>
        <taxon>Aspergillaceae</taxon>
        <taxon>Aspergillus</taxon>
        <taxon>Aspergillus subgen. Nidulantes</taxon>
    </lineage>
</organism>
<evidence type="ECO:0000313" key="2">
    <source>
        <dbReference type="Proteomes" id="UP000184356"/>
    </source>
</evidence>